<dbReference type="Proteomes" id="UP001295740">
    <property type="component" value="Unassembled WGS sequence"/>
</dbReference>
<feature type="transmembrane region" description="Helical" evidence="6">
    <location>
        <begin position="91"/>
        <end position="109"/>
    </location>
</feature>
<evidence type="ECO:0000259" key="7">
    <source>
        <dbReference type="Pfam" id="PF20684"/>
    </source>
</evidence>
<keyword evidence="9" id="KW-1185">Reference proteome</keyword>
<comment type="subcellular location">
    <subcellularLocation>
        <location evidence="1">Membrane</location>
        <topology evidence="1">Multi-pass membrane protein</topology>
    </subcellularLocation>
</comment>
<keyword evidence="4 6" id="KW-0472">Membrane</keyword>
<comment type="caution">
    <text evidence="8">The sequence shown here is derived from an EMBL/GenBank/DDBJ whole genome shotgun (WGS) entry which is preliminary data.</text>
</comment>
<dbReference type="Pfam" id="PF20684">
    <property type="entry name" value="Fung_rhodopsin"/>
    <property type="match status" value="1"/>
</dbReference>
<keyword evidence="3 6" id="KW-1133">Transmembrane helix</keyword>
<dbReference type="EMBL" id="CAUWAG010000018">
    <property type="protein sequence ID" value="CAJ2511901.1"/>
    <property type="molecule type" value="Genomic_DNA"/>
</dbReference>
<keyword evidence="2 6" id="KW-0812">Transmembrane</keyword>
<feature type="transmembrane region" description="Helical" evidence="6">
    <location>
        <begin position="6"/>
        <end position="28"/>
    </location>
</feature>
<comment type="similarity">
    <text evidence="5">Belongs to the SAT4 family.</text>
</comment>
<name>A0AAI8YP87_9PEZI</name>
<feature type="transmembrane region" description="Helical" evidence="6">
    <location>
        <begin position="40"/>
        <end position="71"/>
    </location>
</feature>
<gene>
    <name evidence="8" type="ORF">KHLLAP_LOCUS12369</name>
</gene>
<feature type="transmembrane region" description="Helical" evidence="6">
    <location>
        <begin position="164"/>
        <end position="187"/>
    </location>
</feature>
<organism evidence="8 9">
    <name type="scientific">Anthostomella pinea</name>
    <dbReference type="NCBI Taxonomy" id="933095"/>
    <lineage>
        <taxon>Eukaryota</taxon>
        <taxon>Fungi</taxon>
        <taxon>Dikarya</taxon>
        <taxon>Ascomycota</taxon>
        <taxon>Pezizomycotina</taxon>
        <taxon>Sordariomycetes</taxon>
        <taxon>Xylariomycetidae</taxon>
        <taxon>Xylariales</taxon>
        <taxon>Xylariaceae</taxon>
        <taxon>Anthostomella</taxon>
    </lineage>
</organism>
<protein>
    <submittedName>
        <fullName evidence="8">Uu.00g075260.m01.CDS01</fullName>
    </submittedName>
</protein>
<proteinExistence type="inferred from homology"/>
<evidence type="ECO:0000256" key="2">
    <source>
        <dbReference type="ARBA" id="ARBA00022692"/>
    </source>
</evidence>
<sequence length="348" mass="39333">MFFKLFYVMSIIYNATLLCIKLSLFFQYYRLIRDIPRYSFIYIVIMGIITSWTIAQILVLSLICIPVQGYWDPTISAKCLDPDSVVWVNSIGNIVTDIIVLLLPMPVAWRLNLKKGQKWGVIGIFGLGFLTCVVSIFRLVFFTMMTADYTRDFVPFLAWSQAEMASGLICSALITLRPLVGIVFPAFRTIKKITNGLKFYKIGGGESGLGSRRKSANLDAKLTRRPSRDPFGGSETELTRRDELDTYRSCKRKVNFRDSALDKRRSVQSMKVARTAQKHERNVTAHRHDKFLGLESGVRTIISSGDNDSMISVSSPTIDGIMVKQVWTVGDKETRGDEDDIPQVPRSP</sequence>
<dbReference type="InterPro" id="IPR049326">
    <property type="entry name" value="Rhodopsin_dom_fungi"/>
</dbReference>
<dbReference type="InterPro" id="IPR052337">
    <property type="entry name" value="SAT4-like"/>
</dbReference>
<evidence type="ECO:0000256" key="6">
    <source>
        <dbReference type="SAM" id="Phobius"/>
    </source>
</evidence>
<feature type="domain" description="Rhodopsin" evidence="7">
    <location>
        <begin position="5"/>
        <end position="180"/>
    </location>
</feature>
<evidence type="ECO:0000256" key="3">
    <source>
        <dbReference type="ARBA" id="ARBA00022989"/>
    </source>
</evidence>
<evidence type="ECO:0000313" key="8">
    <source>
        <dbReference type="EMBL" id="CAJ2511901.1"/>
    </source>
</evidence>
<evidence type="ECO:0000256" key="1">
    <source>
        <dbReference type="ARBA" id="ARBA00004141"/>
    </source>
</evidence>
<reference evidence="8" key="1">
    <citation type="submission" date="2023-10" db="EMBL/GenBank/DDBJ databases">
        <authorList>
            <person name="Hackl T."/>
        </authorList>
    </citation>
    <scope>NUCLEOTIDE SEQUENCE</scope>
</reference>
<feature type="transmembrane region" description="Helical" evidence="6">
    <location>
        <begin position="121"/>
        <end position="144"/>
    </location>
</feature>
<dbReference type="AlphaFoldDB" id="A0AAI8YP87"/>
<dbReference type="GO" id="GO:0016020">
    <property type="term" value="C:membrane"/>
    <property type="evidence" value="ECO:0007669"/>
    <property type="project" value="UniProtKB-SubCell"/>
</dbReference>
<accession>A0AAI8YP87</accession>
<evidence type="ECO:0000313" key="9">
    <source>
        <dbReference type="Proteomes" id="UP001295740"/>
    </source>
</evidence>
<evidence type="ECO:0000256" key="5">
    <source>
        <dbReference type="ARBA" id="ARBA00038359"/>
    </source>
</evidence>
<evidence type="ECO:0000256" key="4">
    <source>
        <dbReference type="ARBA" id="ARBA00023136"/>
    </source>
</evidence>
<dbReference type="PANTHER" id="PTHR33048">
    <property type="entry name" value="PTH11-LIKE INTEGRAL MEMBRANE PROTEIN (AFU_ORTHOLOGUE AFUA_5G11245)"/>
    <property type="match status" value="1"/>
</dbReference>
<dbReference type="PANTHER" id="PTHR33048:SF47">
    <property type="entry name" value="INTEGRAL MEMBRANE PROTEIN-RELATED"/>
    <property type="match status" value="1"/>
</dbReference>